<feature type="transmembrane region" description="Helical" evidence="6">
    <location>
        <begin position="228"/>
        <end position="247"/>
    </location>
</feature>
<keyword evidence="5" id="KW-0046">Antibiotic resistance</keyword>
<keyword evidence="9" id="KW-1185">Reference proteome</keyword>
<organism evidence="8 9">
    <name type="scientific">Paractinoplanes globisporus</name>
    <dbReference type="NCBI Taxonomy" id="113565"/>
    <lineage>
        <taxon>Bacteria</taxon>
        <taxon>Bacillati</taxon>
        <taxon>Actinomycetota</taxon>
        <taxon>Actinomycetes</taxon>
        <taxon>Micromonosporales</taxon>
        <taxon>Micromonosporaceae</taxon>
        <taxon>Paractinoplanes</taxon>
    </lineage>
</organism>
<evidence type="ECO:0000256" key="1">
    <source>
        <dbReference type="ARBA" id="ARBA00004141"/>
    </source>
</evidence>
<dbReference type="PANTHER" id="PTHR43229:SF2">
    <property type="entry name" value="NODULATION PROTEIN J"/>
    <property type="match status" value="1"/>
</dbReference>
<dbReference type="InterPro" id="IPR047817">
    <property type="entry name" value="ABC2_TM_bact-type"/>
</dbReference>
<feature type="transmembrane region" description="Helical" evidence="6">
    <location>
        <begin position="62"/>
        <end position="84"/>
    </location>
</feature>
<gene>
    <name evidence="8" type="ORF">ACFY35_16795</name>
</gene>
<keyword evidence="6" id="KW-1003">Cell membrane</keyword>
<feature type="transmembrane region" description="Helical" evidence="6">
    <location>
        <begin position="141"/>
        <end position="164"/>
    </location>
</feature>
<evidence type="ECO:0000256" key="2">
    <source>
        <dbReference type="ARBA" id="ARBA00022692"/>
    </source>
</evidence>
<feature type="transmembrane region" description="Helical" evidence="6">
    <location>
        <begin position="28"/>
        <end position="50"/>
    </location>
</feature>
<dbReference type="Pfam" id="PF01061">
    <property type="entry name" value="ABC2_membrane"/>
    <property type="match status" value="1"/>
</dbReference>
<feature type="transmembrane region" description="Helical" evidence="6">
    <location>
        <begin position="171"/>
        <end position="189"/>
    </location>
</feature>
<dbReference type="RefSeq" id="WP_020516737.1">
    <property type="nucleotide sequence ID" value="NZ_JBIAZU010000003.1"/>
</dbReference>
<sequence length="254" mass="27745">MTTYWMISDSWTLTQRTLRHWRNQPAQLVLNLLFPVMVLLMFAYLFGGAIEVPGGGDYREYLLPGMFALTMAFGLEGTYTAVAADAQRGVTDRFRTMPISAASVVTGRSLADMLDAAVGLGVLLACGLAVGWRAHHGIMDALAAVGLLLLLRYALLWLGIWLALAAGKPETLMAVQILVWPLGFLSSVFTSPETMPGWLGTIARWNPLSATADATRQLFGNPGETGPAWPAIVWPLVLLIVFVPLAVRRYRRLT</sequence>
<dbReference type="InterPro" id="IPR013525">
    <property type="entry name" value="ABC2_TM"/>
</dbReference>
<reference evidence="8 9" key="1">
    <citation type="submission" date="2024-10" db="EMBL/GenBank/DDBJ databases">
        <title>The Natural Products Discovery Center: Release of the First 8490 Sequenced Strains for Exploring Actinobacteria Biosynthetic Diversity.</title>
        <authorList>
            <person name="Kalkreuter E."/>
            <person name="Kautsar S.A."/>
            <person name="Yang D."/>
            <person name="Bader C.D."/>
            <person name="Teijaro C.N."/>
            <person name="Fluegel L."/>
            <person name="Davis C.M."/>
            <person name="Simpson J.R."/>
            <person name="Lauterbach L."/>
            <person name="Steele A.D."/>
            <person name="Gui C."/>
            <person name="Meng S."/>
            <person name="Li G."/>
            <person name="Viehrig K."/>
            <person name="Ye F."/>
            <person name="Su P."/>
            <person name="Kiefer A.F."/>
            <person name="Nichols A."/>
            <person name="Cepeda A.J."/>
            <person name="Yan W."/>
            <person name="Fan B."/>
            <person name="Jiang Y."/>
            <person name="Adhikari A."/>
            <person name="Zheng C.-J."/>
            <person name="Schuster L."/>
            <person name="Cowan T.M."/>
            <person name="Smanski M.J."/>
            <person name="Chevrette M.G."/>
            <person name="De Carvalho L.P.S."/>
            <person name="Shen B."/>
        </authorList>
    </citation>
    <scope>NUCLEOTIDE SEQUENCE [LARGE SCALE GENOMIC DNA]</scope>
    <source>
        <strain evidence="8 9">NPDC000087</strain>
    </source>
</reference>
<keyword evidence="4 6" id="KW-0472">Membrane</keyword>
<dbReference type="EMBL" id="JBIAZU010000003">
    <property type="protein sequence ID" value="MFF5291101.1"/>
    <property type="molecule type" value="Genomic_DNA"/>
</dbReference>
<proteinExistence type="inferred from homology"/>
<dbReference type="PIRSF" id="PIRSF006648">
    <property type="entry name" value="DrrB"/>
    <property type="match status" value="1"/>
</dbReference>
<keyword evidence="6" id="KW-0813">Transport</keyword>
<comment type="subcellular location">
    <subcellularLocation>
        <location evidence="6">Cell membrane</location>
        <topology evidence="6">Multi-pass membrane protein</topology>
    </subcellularLocation>
    <subcellularLocation>
        <location evidence="1">Membrane</location>
        <topology evidence="1">Multi-pass membrane protein</topology>
    </subcellularLocation>
</comment>
<feature type="domain" description="ABC transmembrane type-2" evidence="7">
    <location>
        <begin position="26"/>
        <end position="253"/>
    </location>
</feature>
<keyword evidence="2 6" id="KW-0812">Transmembrane</keyword>
<dbReference type="InterPro" id="IPR051784">
    <property type="entry name" value="Nod_factor_ABC_transporter"/>
</dbReference>
<dbReference type="PROSITE" id="PS51012">
    <property type="entry name" value="ABC_TM2"/>
    <property type="match status" value="1"/>
</dbReference>
<feature type="transmembrane region" description="Helical" evidence="6">
    <location>
        <begin position="116"/>
        <end position="135"/>
    </location>
</feature>
<accession>A0ABW6WCS3</accession>
<evidence type="ECO:0000313" key="9">
    <source>
        <dbReference type="Proteomes" id="UP001602245"/>
    </source>
</evidence>
<dbReference type="Proteomes" id="UP001602245">
    <property type="component" value="Unassembled WGS sequence"/>
</dbReference>
<evidence type="ECO:0000259" key="7">
    <source>
        <dbReference type="PROSITE" id="PS51012"/>
    </source>
</evidence>
<name>A0ABW6WCS3_9ACTN</name>
<evidence type="ECO:0000256" key="3">
    <source>
        <dbReference type="ARBA" id="ARBA00022989"/>
    </source>
</evidence>
<dbReference type="PANTHER" id="PTHR43229">
    <property type="entry name" value="NODULATION PROTEIN J"/>
    <property type="match status" value="1"/>
</dbReference>
<comment type="caution">
    <text evidence="8">The sequence shown here is derived from an EMBL/GenBank/DDBJ whole genome shotgun (WGS) entry which is preliminary data.</text>
</comment>
<keyword evidence="3 6" id="KW-1133">Transmembrane helix</keyword>
<evidence type="ECO:0000256" key="6">
    <source>
        <dbReference type="RuleBase" id="RU361157"/>
    </source>
</evidence>
<evidence type="ECO:0000256" key="4">
    <source>
        <dbReference type="ARBA" id="ARBA00023136"/>
    </source>
</evidence>
<evidence type="ECO:0000256" key="5">
    <source>
        <dbReference type="ARBA" id="ARBA00023251"/>
    </source>
</evidence>
<comment type="similarity">
    <text evidence="6">Belongs to the ABC-2 integral membrane protein family.</text>
</comment>
<protein>
    <recommendedName>
        <fullName evidence="6">Transport permease protein</fullName>
    </recommendedName>
</protein>
<evidence type="ECO:0000313" key="8">
    <source>
        <dbReference type="EMBL" id="MFF5291101.1"/>
    </source>
</evidence>
<dbReference type="InterPro" id="IPR000412">
    <property type="entry name" value="ABC_2_transport"/>
</dbReference>